<sequence length="278" mass="28603">MLIKTVLAVALLLCSTTTSAVAEPWGNVNCGQHPTPVCDLAAGTVPTNGQQPGRPAEPVDSTGDAADEYSDCRYKPVDRPNPPDQPEESGGWFMVLCSPDGKDPLSHGPVWIAEGGTPPPPSPEQVARVAYEKLRLPQLAIFSSPVGDQLVNLPTWLWLASGWEAVNATAAVPGVSATATATPTAAAWSLGDGTTVTCAVAGTPYSASTDPAAPSPDCGHTYRRSSADQAGQAFAVTATVRWTVTWSGAGQSGTFPDLTTTGTASFRVAESQALNNGG</sequence>
<dbReference type="OrthoDB" id="3742379at2"/>
<evidence type="ECO:0008006" key="5">
    <source>
        <dbReference type="Google" id="ProtNLM"/>
    </source>
</evidence>
<proteinExistence type="predicted"/>
<feature type="chain" id="PRO_5015721733" description="ATP/GTP-binding protein" evidence="2">
    <location>
        <begin position="23"/>
        <end position="278"/>
    </location>
</feature>
<dbReference type="AlphaFoldDB" id="A0A2T0S6Z5"/>
<feature type="signal peptide" evidence="2">
    <location>
        <begin position="1"/>
        <end position="22"/>
    </location>
</feature>
<dbReference type="RefSeq" id="WP_106196967.1">
    <property type="nucleotide sequence ID" value="NZ_PVTF01000026.1"/>
</dbReference>
<evidence type="ECO:0000313" key="3">
    <source>
        <dbReference type="EMBL" id="PRY29201.1"/>
    </source>
</evidence>
<reference evidence="3 4" key="1">
    <citation type="submission" date="2018-03" db="EMBL/GenBank/DDBJ databases">
        <title>Genomic Encyclopedia of Archaeal and Bacterial Type Strains, Phase II (KMG-II): from individual species to whole genera.</title>
        <authorList>
            <person name="Goeker M."/>
        </authorList>
    </citation>
    <scope>NUCLEOTIDE SEQUENCE [LARGE SCALE GENOMIC DNA]</scope>
    <source>
        <strain evidence="3 4">DSM 44720</strain>
    </source>
</reference>
<gene>
    <name evidence="3" type="ORF">CLV43_12678</name>
</gene>
<organism evidence="3 4">
    <name type="scientific">Umezawaea tangerina</name>
    <dbReference type="NCBI Taxonomy" id="84725"/>
    <lineage>
        <taxon>Bacteria</taxon>
        <taxon>Bacillati</taxon>
        <taxon>Actinomycetota</taxon>
        <taxon>Actinomycetes</taxon>
        <taxon>Pseudonocardiales</taxon>
        <taxon>Pseudonocardiaceae</taxon>
        <taxon>Umezawaea</taxon>
    </lineage>
</organism>
<evidence type="ECO:0000256" key="2">
    <source>
        <dbReference type="SAM" id="SignalP"/>
    </source>
</evidence>
<dbReference type="Proteomes" id="UP000239494">
    <property type="component" value="Unassembled WGS sequence"/>
</dbReference>
<keyword evidence="4" id="KW-1185">Reference proteome</keyword>
<accession>A0A2T0S6Z5</accession>
<keyword evidence="2" id="KW-0732">Signal</keyword>
<feature type="region of interest" description="Disordered" evidence="1">
    <location>
        <begin position="43"/>
        <end position="89"/>
    </location>
</feature>
<protein>
    <recommendedName>
        <fullName evidence="5">ATP/GTP-binding protein</fullName>
    </recommendedName>
</protein>
<name>A0A2T0S6Z5_9PSEU</name>
<comment type="caution">
    <text evidence="3">The sequence shown here is derived from an EMBL/GenBank/DDBJ whole genome shotgun (WGS) entry which is preliminary data.</text>
</comment>
<evidence type="ECO:0000256" key="1">
    <source>
        <dbReference type="SAM" id="MobiDB-lite"/>
    </source>
</evidence>
<dbReference type="EMBL" id="PVTF01000026">
    <property type="protein sequence ID" value="PRY29201.1"/>
    <property type="molecule type" value="Genomic_DNA"/>
</dbReference>
<evidence type="ECO:0000313" key="4">
    <source>
        <dbReference type="Proteomes" id="UP000239494"/>
    </source>
</evidence>